<keyword evidence="2" id="KW-0805">Transcription regulation</keyword>
<dbReference type="GO" id="GO:0060484">
    <property type="term" value="P:lung-associated mesenchyme development"/>
    <property type="evidence" value="ECO:0007669"/>
    <property type="project" value="Ensembl"/>
</dbReference>
<dbReference type="OMA" id="WVPEKPG"/>
<dbReference type="AlphaFoldDB" id="A0A8C6RTL0"/>
<feature type="region of interest" description="Disordered" evidence="5">
    <location>
        <begin position="1"/>
        <end position="64"/>
    </location>
</feature>
<dbReference type="InterPro" id="IPR025892">
    <property type="entry name" value="Dppa2/4_central_dom"/>
</dbReference>
<evidence type="ECO:0000256" key="3">
    <source>
        <dbReference type="ARBA" id="ARBA00023163"/>
    </source>
</evidence>
<evidence type="ECO:0000256" key="1">
    <source>
        <dbReference type="ARBA" id="ARBA00004123"/>
    </source>
</evidence>
<feature type="domain" description="Developmental pluripotency-associated protein 2/4 central" evidence="7">
    <location>
        <begin position="106"/>
        <end position="126"/>
    </location>
</feature>
<protein>
    <submittedName>
        <fullName evidence="8">Developmental pluripotency associated 4</fullName>
    </submittedName>
</protein>
<dbReference type="GeneTree" id="ENSGT00390000004871"/>
<dbReference type="InterPro" id="IPR039590">
    <property type="entry name" value="Dppa2/4"/>
</dbReference>
<feature type="compositionally biased region" description="Basic and acidic residues" evidence="5">
    <location>
        <begin position="41"/>
        <end position="56"/>
    </location>
</feature>
<feature type="compositionally biased region" description="Polar residues" evidence="5">
    <location>
        <begin position="1"/>
        <end position="10"/>
    </location>
</feature>
<dbReference type="Pfam" id="PF14047">
    <property type="entry name" value="DCR"/>
    <property type="match status" value="1"/>
</dbReference>
<accession>A0A8C6RTL0</accession>
<dbReference type="InterPro" id="IPR025891">
    <property type="entry name" value="Dppa2/4_C_dom"/>
</dbReference>
<sequence length="274" mass="30336">RETLGSWNCTEKSKEGECQMFSQPSTSLAKAPAKETKRKKSVNDNKGKSQDTDTPKPPRKKVIVPPLPVILPPVNEIHRDVVRGWCQKLKLSTRGLLLRGRPYMDNIPDTSQEARVKTTQKKLKTEKVEMLCSDGTSPSEVILTPAHLPALNETPVLYEEVSTTVVTTSAPEAVLASWARIAASAGRMEAEEPQLFPSTGYMWCVVHGKSLPADSSGWVRLQFHAGQAWVPEKKGRVSALFLLPACTFPPPNLEDNMLCPRCVQRNKVLIKSLQ</sequence>
<dbReference type="PANTHER" id="PTHR16073:SF8">
    <property type="entry name" value="DEVELOPMENTAL PLURIPOTENCY-ASSOCIATED PROTEIN 4"/>
    <property type="match status" value="1"/>
</dbReference>
<dbReference type="GO" id="GO:0003682">
    <property type="term" value="F:chromatin binding"/>
    <property type="evidence" value="ECO:0007669"/>
    <property type="project" value="InterPro"/>
</dbReference>
<evidence type="ECO:0000259" key="7">
    <source>
        <dbReference type="Pfam" id="PF14049"/>
    </source>
</evidence>
<dbReference type="PANTHER" id="PTHR16073">
    <property type="entry name" value="DCR DOMAIN-CONTAINING PROTEIN"/>
    <property type="match status" value="1"/>
</dbReference>
<evidence type="ECO:0000259" key="6">
    <source>
        <dbReference type="Pfam" id="PF14047"/>
    </source>
</evidence>
<comment type="subcellular location">
    <subcellularLocation>
        <location evidence="1">Nucleus</location>
    </subcellularLocation>
</comment>
<proteinExistence type="predicted"/>
<keyword evidence="4" id="KW-0539">Nucleus</keyword>
<keyword evidence="3" id="KW-0804">Transcription</keyword>
<organism evidence="8 9">
    <name type="scientific">Nannospalax galili</name>
    <name type="common">Northern Israeli blind subterranean mole rat</name>
    <name type="synonym">Spalax galili</name>
    <dbReference type="NCBI Taxonomy" id="1026970"/>
    <lineage>
        <taxon>Eukaryota</taxon>
        <taxon>Metazoa</taxon>
        <taxon>Chordata</taxon>
        <taxon>Craniata</taxon>
        <taxon>Vertebrata</taxon>
        <taxon>Euteleostomi</taxon>
        <taxon>Mammalia</taxon>
        <taxon>Eutheria</taxon>
        <taxon>Euarchontoglires</taxon>
        <taxon>Glires</taxon>
        <taxon>Rodentia</taxon>
        <taxon>Myomorpha</taxon>
        <taxon>Muroidea</taxon>
        <taxon>Spalacidae</taxon>
        <taxon>Spalacinae</taxon>
        <taxon>Nannospalax</taxon>
    </lineage>
</organism>
<feature type="domain" description="Developmental pluripotency-associated protein 2/4 central" evidence="7">
    <location>
        <begin position="159"/>
        <end position="191"/>
    </location>
</feature>
<feature type="domain" description="Developmental pluripotency-associated protein 2/4 C-terminal" evidence="6">
    <location>
        <begin position="201"/>
        <end position="266"/>
    </location>
</feature>
<dbReference type="GO" id="GO:0005634">
    <property type="term" value="C:nucleus"/>
    <property type="evidence" value="ECO:0007669"/>
    <property type="project" value="UniProtKB-SubCell"/>
</dbReference>
<dbReference type="Pfam" id="PF14049">
    <property type="entry name" value="Dppa2_A"/>
    <property type="match status" value="2"/>
</dbReference>
<evidence type="ECO:0000256" key="2">
    <source>
        <dbReference type="ARBA" id="ARBA00023015"/>
    </source>
</evidence>
<reference evidence="8" key="2">
    <citation type="submission" date="2025-09" db="UniProtKB">
        <authorList>
            <consortium name="Ensembl"/>
        </authorList>
    </citation>
    <scope>IDENTIFICATION</scope>
</reference>
<keyword evidence="9" id="KW-1185">Reference proteome</keyword>
<evidence type="ECO:0000256" key="4">
    <source>
        <dbReference type="ARBA" id="ARBA00023242"/>
    </source>
</evidence>
<evidence type="ECO:0000256" key="5">
    <source>
        <dbReference type="SAM" id="MobiDB-lite"/>
    </source>
</evidence>
<dbReference type="Proteomes" id="UP000694381">
    <property type="component" value="Unassembled WGS sequence"/>
</dbReference>
<dbReference type="Ensembl" id="ENSNGAT00000028465.1">
    <property type="protein sequence ID" value="ENSNGAP00000022776.1"/>
    <property type="gene ID" value="ENSNGAG00000021545.1"/>
</dbReference>
<evidence type="ECO:0000313" key="9">
    <source>
        <dbReference type="Proteomes" id="UP000694381"/>
    </source>
</evidence>
<evidence type="ECO:0000313" key="8">
    <source>
        <dbReference type="Ensembl" id="ENSNGAP00000022776.1"/>
    </source>
</evidence>
<name>A0A8C6RTL0_NANGA</name>
<reference evidence="8" key="1">
    <citation type="submission" date="2025-08" db="UniProtKB">
        <authorList>
            <consortium name="Ensembl"/>
        </authorList>
    </citation>
    <scope>IDENTIFICATION</scope>
</reference>